<proteinExistence type="predicted"/>
<dbReference type="EMBL" id="JACXVP010000007">
    <property type="protein sequence ID" value="KAG5597448.1"/>
    <property type="molecule type" value="Genomic_DNA"/>
</dbReference>
<dbReference type="Proteomes" id="UP000824120">
    <property type="component" value="Chromosome 7"/>
</dbReference>
<protein>
    <submittedName>
        <fullName evidence="1">Uncharacterized protein</fullName>
    </submittedName>
</protein>
<name>A0A9J5YCZ7_SOLCO</name>
<evidence type="ECO:0000313" key="1">
    <source>
        <dbReference type="EMBL" id="KAG5597448.1"/>
    </source>
</evidence>
<accession>A0A9J5YCZ7</accession>
<dbReference type="AlphaFoldDB" id="A0A9J5YCZ7"/>
<keyword evidence="2" id="KW-1185">Reference proteome</keyword>
<sequence>MAMFMSSFNVQHIPIIFPQQKILLDIVTFDQQSNNKTLPSSLVGFFLFQKKINWNLQYAKDYYAMLRVEGSRVPGKQKDRMKLANEANIS</sequence>
<organism evidence="1 2">
    <name type="scientific">Solanum commersonii</name>
    <name type="common">Commerson's wild potato</name>
    <name type="synonym">Commerson's nightshade</name>
    <dbReference type="NCBI Taxonomy" id="4109"/>
    <lineage>
        <taxon>Eukaryota</taxon>
        <taxon>Viridiplantae</taxon>
        <taxon>Streptophyta</taxon>
        <taxon>Embryophyta</taxon>
        <taxon>Tracheophyta</taxon>
        <taxon>Spermatophyta</taxon>
        <taxon>Magnoliopsida</taxon>
        <taxon>eudicotyledons</taxon>
        <taxon>Gunneridae</taxon>
        <taxon>Pentapetalae</taxon>
        <taxon>asterids</taxon>
        <taxon>lamiids</taxon>
        <taxon>Solanales</taxon>
        <taxon>Solanaceae</taxon>
        <taxon>Solanoideae</taxon>
        <taxon>Solaneae</taxon>
        <taxon>Solanum</taxon>
    </lineage>
</organism>
<gene>
    <name evidence="1" type="ORF">H5410_038680</name>
</gene>
<evidence type="ECO:0000313" key="2">
    <source>
        <dbReference type="Proteomes" id="UP000824120"/>
    </source>
</evidence>
<reference evidence="1 2" key="1">
    <citation type="submission" date="2020-09" db="EMBL/GenBank/DDBJ databases">
        <title>De no assembly of potato wild relative species, Solanum commersonii.</title>
        <authorList>
            <person name="Cho K."/>
        </authorList>
    </citation>
    <scope>NUCLEOTIDE SEQUENCE [LARGE SCALE GENOMIC DNA]</scope>
    <source>
        <strain evidence="1">LZ3.2</strain>
        <tissue evidence="1">Leaf</tissue>
    </source>
</reference>
<comment type="caution">
    <text evidence="1">The sequence shown here is derived from an EMBL/GenBank/DDBJ whole genome shotgun (WGS) entry which is preliminary data.</text>
</comment>